<accession>A0A6G8F1Z8</accession>
<dbReference type="EMBL" id="MN990728">
    <property type="protein sequence ID" value="QIM10267.1"/>
    <property type="molecule type" value="Genomic_DNA"/>
</dbReference>
<sequence length="484" mass="55565">MLGNPLAADIHRVFKNNIVNTANIMNTYMPGATAEDKILRTKRVERFIDAINKFFVKSGISPQTLHPMWVDEKKLINFSLQLSGYIRDAQKSLDKLSNEYARDHDLTELYRAAAHYTVACNGKVAGNKYRFEHNKDYCFWHIDNPQNLARTTFSPVEKELSPGRHTLILSMPFHINPIESDLRKWTYEYMHNTFANETFGKDIDVYLAHFPIEQPRGEKFSLTLDTLNSRGDFFEATDLRFVNRYLKPFIAKNLILDKNANVVNGQPCSAKELADNFRDLNFFGYCAGTAHAHRWISTVRHISGQLYPEAELKNAMKEIFVASYAFLPFKEENAYSGVHFMSNFGNDAERKEPFIKMFNPEVYEQVKYQNDPCNIRITLMPDQRNYIVASKLPQDLIIVDNDQKLKRIPNQENGHHIAFLTTPNLASEDNFISNMFANVLENAALGKRGQAVFAPSKLQNPNHILQNAAALGMQHRFSRNGLEL</sequence>
<protein>
    <submittedName>
        <fullName evidence="1">Uncharacterized protein</fullName>
    </submittedName>
</protein>
<name>A0A6G8F1Z8_9PROT</name>
<dbReference type="AlphaFoldDB" id="A0A6G8F1Z8"/>
<reference evidence="1" key="1">
    <citation type="journal article" date="2020" name="J. ISSAAS">
        <title>Lactobacilli and other gastrointestinal microbiota of Peromyscus leucopus, reservoir host for agents of Lyme disease and other zoonoses in North America.</title>
        <authorList>
            <person name="Milovic A."/>
            <person name="Bassam K."/>
            <person name="Shao H."/>
            <person name="Chatzistamou I."/>
            <person name="Tufts D.M."/>
            <person name="Diuk-Wasser M."/>
            <person name="Barbour A.G."/>
        </authorList>
    </citation>
    <scope>NUCLEOTIDE SEQUENCE</scope>
    <source>
        <strain evidence="1">LL90</strain>
    </source>
</reference>
<gene>
    <name evidence="1" type="ORF">PlAlph_0210</name>
</gene>
<evidence type="ECO:0000313" key="1">
    <source>
        <dbReference type="EMBL" id="QIM10267.1"/>
    </source>
</evidence>
<proteinExistence type="predicted"/>
<organism evidence="1">
    <name type="scientific">uncultured Alphaproteobacteria bacterium</name>
    <dbReference type="NCBI Taxonomy" id="91750"/>
    <lineage>
        <taxon>Bacteria</taxon>
        <taxon>Pseudomonadati</taxon>
        <taxon>Pseudomonadota</taxon>
        <taxon>Alphaproteobacteria</taxon>
        <taxon>environmental samples</taxon>
    </lineage>
</organism>